<dbReference type="Proteomes" id="UP000004995">
    <property type="component" value="Unassembled WGS sequence"/>
</dbReference>
<organism evidence="1 2">
    <name type="scientific">Setaria italica</name>
    <name type="common">Foxtail millet</name>
    <name type="synonym">Panicum italicum</name>
    <dbReference type="NCBI Taxonomy" id="4555"/>
    <lineage>
        <taxon>Eukaryota</taxon>
        <taxon>Viridiplantae</taxon>
        <taxon>Streptophyta</taxon>
        <taxon>Embryophyta</taxon>
        <taxon>Tracheophyta</taxon>
        <taxon>Spermatophyta</taxon>
        <taxon>Magnoliopsida</taxon>
        <taxon>Liliopsida</taxon>
        <taxon>Poales</taxon>
        <taxon>Poaceae</taxon>
        <taxon>PACMAD clade</taxon>
        <taxon>Panicoideae</taxon>
        <taxon>Panicodae</taxon>
        <taxon>Paniceae</taxon>
        <taxon>Cenchrinae</taxon>
        <taxon>Setaria</taxon>
    </lineage>
</organism>
<sequence>MQKDDHPFPVAGHGTRRKWWPLQLNDVENRSTYL</sequence>
<dbReference type="AlphaFoldDB" id="K3YL29"/>
<dbReference type="EnsemblPlants" id="KQL01222">
    <property type="protein sequence ID" value="KQL01222"/>
    <property type="gene ID" value="SETIT_014950mg"/>
</dbReference>
<dbReference type="InParanoid" id="K3YL29"/>
<dbReference type="Gramene" id="KQL01222">
    <property type="protein sequence ID" value="KQL01222"/>
    <property type="gene ID" value="SETIT_014950mg"/>
</dbReference>
<accession>K3YL29</accession>
<proteinExistence type="predicted"/>
<keyword evidence="2" id="KW-1185">Reference proteome</keyword>
<evidence type="ECO:0000313" key="1">
    <source>
        <dbReference type="EnsemblPlants" id="KQL01222"/>
    </source>
</evidence>
<evidence type="ECO:0000313" key="2">
    <source>
        <dbReference type="Proteomes" id="UP000004995"/>
    </source>
</evidence>
<reference evidence="2" key="1">
    <citation type="journal article" date="2012" name="Nat. Biotechnol.">
        <title>Reference genome sequence of the model plant Setaria.</title>
        <authorList>
            <person name="Bennetzen J.L."/>
            <person name="Schmutz J."/>
            <person name="Wang H."/>
            <person name="Percifield R."/>
            <person name="Hawkins J."/>
            <person name="Pontaroli A.C."/>
            <person name="Estep M."/>
            <person name="Feng L."/>
            <person name="Vaughn J.N."/>
            <person name="Grimwood J."/>
            <person name="Jenkins J."/>
            <person name="Barry K."/>
            <person name="Lindquist E."/>
            <person name="Hellsten U."/>
            <person name="Deshpande S."/>
            <person name="Wang X."/>
            <person name="Wu X."/>
            <person name="Mitros T."/>
            <person name="Triplett J."/>
            <person name="Yang X."/>
            <person name="Ye C.Y."/>
            <person name="Mauro-Herrera M."/>
            <person name="Wang L."/>
            <person name="Li P."/>
            <person name="Sharma M."/>
            <person name="Sharma R."/>
            <person name="Ronald P.C."/>
            <person name="Panaud O."/>
            <person name="Kellogg E.A."/>
            <person name="Brutnell T.P."/>
            <person name="Doust A.N."/>
            <person name="Tuskan G.A."/>
            <person name="Rokhsar D."/>
            <person name="Devos K.M."/>
        </authorList>
    </citation>
    <scope>NUCLEOTIDE SEQUENCE [LARGE SCALE GENOMIC DNA]</scope>
    <source>
        <strain evidence="2">cv. Yugu1</strain>
    </source>
</reference>
<dbReference type="EMBL" id="AGNK02003654">
    <property type="status" value="NOT_ANNOTATED_CDS"/>
    <property type="molecule type" value="Genomic_DNA"/>
</dbReference>
<reference evidence="1" key="2">
    <citation type="submission" date="2018-08" db="UniProtKB">
        <authorList>
            <consortium name="EnsemblPlants"/>
        </authorList>
    </citation>
    <scope>IDENTIFICATION</scope>
    <source>
        <strain evidence="1">Yugu1</strain>
    </source>
</reference>
<name>K3YL29_SETIT</name>
<protein>
    <submittedName>
        <fullName evidence="1">Uncharacterized protein</fullName>
    </submittedName>
</protein>
<dbReference type="HOGENOM" id="CLU_3377952_0_0_1"/>